<proteinExistence type="predicted"/>
<organism evidence="2 3">
    <name type="scientific">Bicyclus anynana</name>
    <name type="common">Squinting bush brown butterfly</name>
    <dbReference type="NCBI Taxonomy" id="110368"/>
    <lineage>
        <taxon>Eukaryota</taxon>
        <taxon>Metazoa</taxon>
        <taxon>Ecdysozoa</taxon>
        <taxon>Arthropoda</taxon>
        <taxon>Hexapoda</taxon>
        <taxon>Insecta</taxon>
        <taxon>Pterygota</taxon>
        <taxon>Neoptera</taxon>
        <taxon>Endopterygota</taxon>
        <taxon>Lepidoptera</taxon>
        <taxon>Glossata</taxon>
        <taxon>Ditrysia</taxon>
        <taxon>Papilionoidea</taxon>
        <taxon>Nymphalidae</taxon>
        <taxon>Satyrinae</taxon>
        <taxon>Satyrini</taxon>
        <taxon>Mycalesina</taxon>
        <taxon>Bicyclus</taxon>
    </lineage>
</organism>
<gene>
    <name evidence="3" type="primary">LOC112055533</name>
</gene>
<dbReference type="KEGG" id="bany:112055533"/>
<feature type="transmembrane region" description="Helical" evidence="1">
    <location>
        <begin position="94"/>
        <end position="118"/>
    </location>
</feature>
<sequence length="186" mass="21156">MFCEIPVFGRCCFCMPLRRGILTFGYLNIVFAAFMVGVYSYSVHFSYDMAMVYHGVAGNADSGVCLAIYCADIIFSVVLLYGAHRQIIIYLKVFYYYTLCTLFATIVLEIIVATQRYFFMELELLPLFFAGIAIHIYLIFLVRSLLKKLEISGHTYENQLHQIVNGEIVKEGNTIYPSTVVPVETA</sequence>
<feature type="transmembrane region" description="Helical" evidence="1">
    <location>
        <begin position="124"/>
        <end position="142"/>
    </location>
</feature>
<dbReference type="Proteomes" id="UP001652582">
    <property type="component" value="Chromosome 16"/>
</dbReference>
<evidence type="ECO:0000256" key="1">
    <source>
        <dbReference type="SAM" id="Phobius"/>
    </source>
</evidence>
<keyword evidence="2" id="KW-1185">Reference proteome</keyword>
<reference evidence="3" key="1">
    <citation type="submission" date="2025-08" db="UniProtKB">
        <authorList>
            <consortium name="RefSeq"/>
        </authorList>
    </citation>
    <scope>IDENTIFICATION</scope>
</reference>
<name>A0A6J1NXP5_BICAN</name>
<dbReference type="OrthoDB" id="6927247at2759"/>
<keyword evidence="1" id="KW-0472">Membrane</keyword>
<evidence type="ECO:0000313" key="3">
    <source>
        <dbReference type="RefSeq" id="XP_023951469.1"/>
    </source>
</evidence>
<feature type="transmembrane region" description="Helical" evidence="1">
    <location>
        <begin position="21"/>
        <end position="41"/>
    </location>
</feature>
<evidence type="ECO:0000313" key="2">
    <source>
        <dbReference type="Proteomes" id="UP001652582"/>
    </source>
</evidence>
<dbReference type="RefSeq" id="XP_023951469.1">
    <property type="nucleotide sequence ID" value="XM_024095701.2"/>
</dbReference>
<keyword evidence="1" id="KW-1133">Transmembrane helix</keyword>
<keyword evidence="1" id="KW-0812">Transmembrane</keyword>
<feature type="transmembrane region" description="Helical" evidence="1">
    <location>
        <begin position="61"/>
        <end position="82"/>
    </location>
</feature>
<accession>A0A6J1NXP5</accession>
<dbReference type="GeneID" id="112055533"/>
<protein>
    <submittedName>
        <fullName evidence="3">Uncharacterized protein LOC112055533</fullName>
    </submittedName>
</protein>
<dbReference type="AlphaFoldDB" id="A0A6J1NXP5"/>